<dbReference type="AlphaFoldDB" id="F9W071"/>
<protein>
    <submittedName>
        <fullName evidence="2">Putative transposase</fullName>
    </submittedName>
</protein>
<dbReference type="RefSeq" id="WP_006360329.1">
    <property type="nucleotide sequence ID" value="NZ_BACI01000098.1"/>
</dbReference>
<dbReference type="NCBIfam" id="NF033539">
    <property type="entry name" value="transpos_IS1380"/>
    <property type="match status" value="1"/>
</dbReference>
<evidence type="ECO:0000313" key="3">
    <source>
        <dbReference type="Proteomes" id="UP000003558"/>
    </source>
</evidence>
<dbReference type="InterPro" id="IPR047960">
    <property type="entry name" value="Transpos_IS1380"/>
</dbReference>
<feature type="domain" description="Transposase DDE" evidence="1">
    <location>
        <begin position="13"/>
        <end position="459"/>
    </location>
</feature>
<organism evidence="2 3">
    <name type="scientific">Gordonia alkanivorans NBRC 16433</name>
    <dbReference type="NCBI Taxonomy" id="1027371"/>
    <lineage>
        <taxon>Bacteria</taxon>
        <taxon>Bacillati</taxon>
        <taxon>Actinomycetota</taxon>
        <taxon>Actinomycetes</taxon>
        <taxon>Mycobacteriales</taxon>
        <taxon>Gordoniaceae</taxon>
        <taxon>Gordonia</taxon>
    </lineage>
</organism>
<dbReference type="EMBL" id="BACI01000098">
    <property type="protein sequence ID" value="GAA14260.1"/>
    <property type="molecule type" value="Genomic_DNA"/>
</dbReference>
<comment type="caution">
    <text evidence="2">The sequence shown here is derived from an EMBL/GenBank/DDBJ whole genome shotgun (WGS) entry which is preliminary data.</text>
</comment>
<gene>
    <name evidence="2" type="ORF">GOALK_098_00010</name>
</gene>
<dbReference type="STRING" id="1027371.GOALK_098_00010"/>
<dbReference type="Proteomes" id="UP000003558">
    <property type="component" value="Unassembled WGS sequence"/>
</dbReference>
<dbReference type="InterPro" id="IPR025668">
    <property type="entry name" value="Tnp_DDE_dom"/>
</dbReference>
<dbReference type="eggNOG" id="COG3385">
    <property type="taxonomic scope" value="Bacteria"/>
</dbReference>
<reference evidence="2 3" key="1">
    <citation type="submission" date="2011-05" db="EMBL/GenBank/DDBJ databases">
        <title>Whole genome shotgun sequence of Gordonia alkanivorans NBRC 16433.</title>
        <authorList>
            <person name="Hosoyama A."/>
            <person name="Nakamura S."/>
            <person name="Takarada H."/>
            <person name="Tsuchikane K."/>
            <person name="Yamazaki S."/>
            <person name="Fujita N."/>
        </authorList>
    </citation>
    <scope>NUCLEOTIDE SEQUENCE [LARGE SCALE GENOMIC DNA]</scope>
    <source>
        <strain evidence="2 3">NBRC 16433</strain>
    </source>
</reference>
<evidence type="ECO:0000259" key="1">
    <source>
        <dbReference type="Pfam" id="PF13701"/>
    </source>
</evidence>
<sequence>MKVSHSFSATSALFDDDNLVSHAGLVPVMELAHSTGVAALLAERVDLGTTRVASAGANLEAKLLTVIAGLCCGADSIDDLDIVRAGGHTRLFDRVYAPATIGQTLREFTPGHTRQLNAVMTRSLPAMCARAGLLPTDGARVFLDIDSLLRPVYGYQKTGASYGHAKIAGRELLRRGLSPLIATLSAPEHPPVIANAWLRAGRAASGAGAATMLAETIATARRAGAAGEITVRADAAYGSAEVMATCQRLGATFSLVLRTNTAITRAITAIGDDAWTPVSYPGAVTDPDTGELISDAEVAETTYTVKPLSPHPITARLIVRRVKAHHPADTDTLMPAWRYHSFFTNTTDDTVTADINHRGHAVIETVFADLIDGPLAHLPSGVFGANAAWLALTAISHNLMRTLAALSAAPRLRAARGATLRRTLIAVPARLARPARTPILHLPRHWPSQHAFTTLWAAVNTT</sequence>
<accession>F9W071</accession>
<dbReference type="Pfam" id="PF13701">
    <property type="entry name" value="DDE_Tnp_1_4"/>
    <property type="match status" value="1"/>
</dbReference>
<evidence type="ECO:0000313" key="2">
    <source>
        <dbReference type="EMBL" id="GAA14260.1"/>
    </source>
</evidence>
<proteinExistence type="predicted"/>
<name>F9W071_9ACTN</name>